<organism evidence="2 3">
    <name type="scientific">Halobaculum litoreum</name>
    <dbReference type="NCBI Taxonomy" id="3031998"/>
    <lineage>
        <taxon>Archaea</taxon>
        <taxon>Methanobacteriati</taxon>
        <taxon>Methanobacteriota</taxon>
        <taxon>Stenosarchaea group</taxon>
        <taxon>Halobacteria</taxon>
        <taxon>Halobacteriales</taxon>
        <taxon>Haloferacaceae</taxon>
        <taxon>Halobaculum</taxon>
    </lineage>
</organism>
<accession>A0ABD5XMT2</accession>
<comment type="caution">
    <text evidence="2">The sequence shown here is derived from an EMBL/GenBank/DDBJ whole genome shotgun (WGS) entry which is preliminary data.</text>
</comment>
<reference evidence="2 3" key="1">
    <citation type="journal article" date="2019" name="Int. J. Syst. Evol. Microbiol.">
        <title>The Global Catalogue of Microorganisms (GCM) 10K type strain sequencing project: providing services to taxonomists for standard genome sequencing and annotation.</title>
        <authorList>
            <consortium name="The Broad Institute Genomics Platform"/>
            <consortium name="The Broad Institute Genome Sequencing Center for Infectious Disease"/>
            <person name="Wu L."/>
            <person name="Ma J."/>
        </authorList>
    </citation>
    <scope>NUCLEOTIDE SEQUENCE [LARGE SCALE GENOMIC DNA]</scope>
    <source>
        <strain evidence="2 3">DT92</strain>
    </source>
</reference>
<evidence type="ECO:0000313" key="3">
    <source>
        <dbReference type="Proteomes" id="UP001596368"/>
    </source>
</evidence>
<sequence length="189" mass="19688">MRDPEDADRAGLIGLSVDEAADAVAERADADRERARATLSTVAADGTVSEAGVQSALAHLAKVVSTPATRAEFAGLDVEDAREAAADAADLPVVAARLDDFDARLATVESAVEEPTRTCRRSWSARATRTGRPSPTTCSRSRARPTGSGAGRTSSRRPPTNSGWTPRSSSAGSPRRAPGTTSSTPTWRS</sequence>
<keyword evidence="3" id="KW-1185">Reference proteome</keyword>
<feature type="region of interest" description="Disordered" evidence="1">
    <location>
        <begin position="111"/>
        <end position="189"/>
    </location>
</feature>
<evidence type="ECO:0000313" key="2">
    <source>
        <dbReference type="EMBL" id="MFC7136422.1"/>
    </source>
</evidence>
<protein>
    <submittedName>
        <fullName evidence="2">Uncharacterized protein</fullName>
    </submittedName>
</protein>
<evidence type="ECO:0000256" key="1">
    <source>
        <dbReference type="SAM" id="MobiDB-lite"/>
    </source>
</evidence>
<name>A0ABD5XMT2_9EURY</name>
<dbReference type="EMBL" id="JBHSZG010000001">
    <property type="protein sequence ID" value="MFC7136422.1"/>
    <property type="molecule type" value="Genomic_DNA"/>
</dbReference>
<feature type="compositionally biased region" description="Polar residues" evidence="1">
    <location>
        <begin position="151"/>
        <end position="165"/>
    </location>
</feature>
<feature type="compositionally biased region" description="Low complexity" evidence="1">
    <location>
        <begin position="166"/>
        <end position="179"/>
    </location>
</feature>
<feature type="compositionally biased region" description="Polar residues" evidence="1">
    <location>
        <begin position="125"/>
        <end position="140"/>
    </location>
</feature>
<dbReference type="Proteomes" id="UP001596368">
    <property type="component" value="Unassembled WGS sequence"/>
</dbReference>
<proteinExistence type="predicted"/>
<dbReference type="AlphaFoldDB" id="A0ABD5XMT2"/>
<gene>
    <name evidence="2" type="ORF">ACFQRB_07510</name>
</gene>
<feature type="compositionally biased region" description="Polar residues" evidence="1">
    <location>
        <begin position="180"/>
        <end position="189"/>
    </location>
</feature>